<dbReference type="OrthoDB" id="7710249at2"/>
<protein>
    <recommendedName>
        <fullName evidence="3">Phage tail tape measure protein, lambda family</fullName>
    </recommendedName>
</protein>
<organism evidence="1 2">
    <name type="scientific">Hoeflea phototrophica (strain DSM 17068 / NCIMB 14078 / DFL-43)</name>
    <dbReference type="NCBI Taxonomy" id="411684"/>
    <lineage>
        <taxon>Bacteria</taxon>
        <taxon>Pseudomonadati</taxon>
        <taxon>Pseudomonadota</taxon>
        <taxon>Alphaproteobacteria</taxon>
        <taxon>Hyphomicrobiales</taxon>
        <taxon>Rhizobiaceae</taxon>
        <taxon>Hoeflea</taxon>
    </lineage>
</organism>
<sequence length="663" mass="67720">MTLRLALVIDGDPAGAKKALSETAIAVEDLGNKAETAGKKVEASFKGFEWESGEATRARLGLKEIADEGDRAASGIRAAGEAGQTATPDIAKAGDAAGMAREKFEGLSSVVIGAAGGLAASVAITAVSEGLGVAAGAAAELFREITSNQPMIERALTSHADLVGRIKHAWAEAGGAASSYGVDSIAQLRFEGQQNVSRLNRSAEAAQRDLIRGSDGLRPSDVLGAPFARFGPFRDQVSAFRKELKDGTADVIAFRREVAEIAEALPSDSPFRGLAEQILEDTTAAAQLQAELERSRDLLDGLKGSADAAATALGGKSEKYGTLADRAATAGGAVTHSNQAIGATAGAATQAIAPLSEYSRLLGAIGGAGTLRPFNAVRAATTPPFAENDFAEGDFARVGFAGGGHTGYGPESQIAGFVHGQEYVFDAEATRRIGVSNLDAIRQGVKGYAAGGYVGGSVPAVRSGGSIVTATAEDFAVLRGSLRQFLSELNTNGDALAALGSVIKSVSDRFVDFAFQALDNMIFTGSASGGGMGGILGFLGSAFGATDPWAGLRVPTAHQGAMVGPAMVPTRTVPLSVFASAPRLHTGGTVGQGGNLFAPGERPVIAMDGEEIGWPDQLAAKYGGGSTVNNFYIETASPRAFAESKATVARGAGRFLGRAGRHM</sequence>
<dbReference type="EMBL" id="ABIA03000004">
    <property type="protein sequence ID" value="EDQ34300.1"/>
    <property type="molecule type" value="Genomic_DNA"/>
</dbReference>
<name>A9D2Z0_HOEPD</name>
<dbReference type="RefSeq" id="WP_007198743.1">
    <property type="nucleotide sequence ID" value="NZ_CM002917.1"/>
</dbReference>
<accession>A9D2Z0</accession>
<dbReference type="STRING" id="411684.HPDFL43_14922"/>
<keyword evidence="2" id="KW-1185">Reference proteome</keyword>
<proteinExistence type="predicted"/>
<dbReference type="eggNOG" id="COG3096">
    <property type="taxonomic scope" value="Bacteria"/>
</dbReference>
<evidence type="ECO:0000313" key="2">
    <source>
        <dbReference type="Proteomes" id="UP000004291"/>
    </source>
</evidence>
<reference evidence="1 2" key="2">
    <citation type="submission" date="2012-06" db="EMBL/GenBank/DDBJ databases">
        <authorList>
            <person name="Fiebig A."/>
        </authorList>
    </citation>
    <scope>NUCLEOTIDE SEQUENCE [LARGE SCALE GENOMIC DNA]</scope>
    <source>
        <strain evidence="1 2">DFL-43</strain>
    </source>
</reference>
<dbReference type="Proteomes" id="UP000004291">
    <property type="component" value="Chromosome"/>
</dbReference>
<evidence type="ECO:0000313" key="1">
    <source>
        <dbReference type="EMBL" id="EDQ34300.1"/>
    </source>
</evidence>
<dbReference type="AlphaFoldDB" id="A9D2Z0"/>
<comment type="caution">
    <text evidence="1">The sequence shown here is derived from an EMBL/GenBank/DDBJ whole genome shotgun (WGS) entry which is preliminary data.</text>
</comment>
<reference evidence="1 2" key="1">
    <citation type="submission" date="2007-10" db="EMBL/GenBank/DDBJ databases">
        <authorList>
            <person name="Wagner-Dobler I."/>
            <person name="Ferriera S."/>
            <person name="Johnson J."/>
            <person name="Kravitz S."/>
            <person name="Beeson K."/>
            <person name="Sutton G."/>
            <person name="Rogers Y.-H."/>
            <person name="Friedman R."/>
            <person name="Frazier M."/>
            <person name="Venter J.C."/>
        </authorList>
    </citation>
    <scope>NUCLEOTIDE SEQUENCE [LARGE SCALE GENOMIC DNA]</scope>
    <source>
        <strain evidence="1 2">DFL-43</strain>
    </source>
</reference>
<gene>
    <name evidence="1" type="ORF">HPDFL43_14922</name>
</gene>
<dbReference type="HOGENOM" id="CLU_413753_0_0_5"/>
<evidence type="ECO:0008006" key="3">
    <source>
        <dbReference type="Google" id="ProtNLM"/>
    </source>
</evidence>